<proteinExistence type="predicted"/>
<evidence type="ECO:0000313" key="2">
    <source>
        <dbReference type="Proteomes" id="UP000027661"/>
    </source>
</evidence>
<organism evidence="1 2">
    <name type="scientific">Phocaeicola vulgatus str. 3975 RP4</name>
    <dbReference type="NCBI Taxonomy" id="1339352"/>
    <lineage>
        <taxon>Bacteria</taxon>
        <taxon>Pseudomonadati</taxon>
        <taxon>Bacteroidota</taxon>
        <taxon>Bacteroidia</taxon>
        <taxon>Bacteroidales</taxon>
        <taxon>Bacteroidaceae</taxon>
        <taxon>Phocaeicola</taxon>
    </lineage>
</organism>
<dbReference type="Proteomes" id="UP000027661">
    <property type="component" value="Unassembled WGS sequence"/>
</dbReference>
<gene>
    <name evidence="1" type="ORF">M099_2619</name>
</gene>
<dbReference type="AlphaFoldDB" id="A0A069SG04"/>
<comment type="caution">
    <text evidence="1">The sequence shown here is derived from an EMBL/GenBank/DDBJ whole genome shotgun (WGS) entry which is preliminary data.</text>
</comment>
<name>A0A069SG04_PHOVU</name>
<accession>A0A069SG04</accession>
<protein>
    <submittedName>
        <fullName evidence="1">Uncharacterized protein</fullName>
    </submittedName>
</protein>
<sequence>MMFSILVHIKQKNVQNSAFICLNICSAQEIFIPLQPQRK</sequence>
<reference evidence="1 2" key="1">
    <citation type="submission" date="2014-04" db="EMBL/GenBank/DDBJ databases">
        <authorList>
            <person name="Sears C."/>
            <person name="Carroll K."/>
            <person name="Sack B.R."/>
            <person name="Qadri F."/>
            <person name="Myers L.L."/>
            <person name="Chung G.-T."/>
            <person name="Escheverria P."/>
            <person name="Fraser C.M."/>
            <person name="Sadzewicz L."/>
            <person name="Shefchek K.A."/>
            <person name="Tallon L."/>
            <person name="Das S.P."/>
            <person name="Daugherty S."/>
            <person name="Mongodin E.F."/>
        </authorList>
    </citation>
    <scope>NUCLEOTIDE SEQUENCE [LARGE SCALE GENOMIC DNA]</scope>
    <source>
        <strain evidence="1 2">3975 RP4</strain>
    </source>
</reference>
<dbReference type="EMBL" id="JNHM01000031">
    <property type="protein sequence ID" value="KDS53309.1"/>
    <property type="molecule type" value="Genomic_DNA"/>
</dbReference>
<evidence type="ECO:0000313" key="1">
    <source>
        <dbReference type="EMBL" id="KDS53309.1"/>
    </source>
</evidence>